<keyword evidence="2" id="KW-1185">Reference proteome</keyword>
<evidence type="ECO:0000313" key="1">
    <source>
        <dbReference type="EMBL" id="OWP02527.1"/>
    </source>
</evidence>
<dbReference type="Proteomes" id="UP000242519">
    <property type="component" value="Unassembled WGS sequence"/>
</dbReference>
<protein>
    <submittedName>
        <fullName evidence="1">Uncharacterized protein</fullName>
    </submittedName>
</protein>
<dbReference type="InParanoid" id="A0A218Z3A3"/>
<reference evidence="1 2" key="1">
    <citation type="submission" date="2017-04" db="EMBL/GenBank/DDBJ databases">
        <title>Draft genome sequence of Marssonina coronaria NL1: causal agent of apple blotch.</title>
        <authorList>
            <person name="Cheng Q."/>
        </authorList>
    </citation>
    <scope>NUCLEOTIDE SEQUENCE [LARGE SCALE GENOMIC DNA]</scope>
    <source>
        <strain evidence="1 2">NL1</strain>
    </source>
</reference>
<organism evidence="1 2">
    <name type="scientific">Diplocarpon coronariae</name>
    <dbReference type="NCBI Taxonomy" id="2795749"/>
    <lineage>
        <taxon>Eukaryota</taxon>
        <taxon>Fungi</taxon>
        <taxon>Dikarya</taxon>
        <taxon>Ascomycota</taxon>
        <taxon>Pezizomycotina</taxon>
        <taxon>Leotiomycetes</taxon>
        <taxon>Helotiales</taxon>
        <taxon>Drepanopezizaceae</taxon>
        <taxon>Diplocarpon</taxon>
    </lineage>
</organism>
<dbReference type="EMBL" id="MZNU01000226">
    <property type="protein sequence ID" value="OWP02527.1"/>
    <property type="molecule type" value="Genomic_DNA"/>
</dbReference>
<sequence length="287" mass="32084">MTRMVKALKLPEELGLARMLTVQDCNRSGFFDPGIKMIYMKSPVGKRAVTVPYAQNLSPQQVFDGGLWPMIARFQPIVCNPVFIDYLRDDDTRQKRKRTCGVKLGLPPTNRVDKLAEVNILLTGIDMGAHAIPELKRDTRKSWVVNAHLPYAKLPIHSPELRITLPCNPRSGCVGARGVQMALELWMDKALPAFGPLRSQTEWIMRAWLKKTGSSSYRPARLKKSEAGPTRMSVRSIRGAGPIFAPQFCVKARKEDELHLAALHTGCGSRMPIEPKAPLPEIPQPWA</sequence>
<dbReference type="AlphaFoldDB" id="A0A218Z3A3"/>
<comment type="caution">
    <text evidence="1">The sequence shown here is derived from an EMBL/GenBank/DDBJ whole genome shotgun (WGS) entry which is preliminary data.</text>
</comment>
<gene>
    <name evidence="1" type="ORF">B2J93_4370</name>
</gene>
<name>A0A218Z3A3_9HELO</name>
<proteinExistence type="predicted"/>
<evidence type="ECO:0000313" key="2">
    <source>
        <dbReference type="Proteomes" id="UP000242519"/>
    </source>
</evidence>
<accession>A0A218Z3A3</accession>